<evidence type="ECO:0000259" key="2">
    <source>
        <dbReference type="Pfam" id="PF04892"/>
    </source>
</evidence>
<feature type="transmembrane region" description="Helical" evidence="1">
    <location>
        <begin position="62"/>
        <end position="80"/>
    </location>
</feature>
<name>A0A842JEJ2_9ACTN</name>
<comment type="caution">
    <text evidence="3">The sequence shown here is derived from an EMBL/GenBank/DDBJ whole genome shotgun (WGS) entry which is preliminary data.</text>
</comment>
<gene>
    <name evidence="3" type="ORF">H7313_08300</name>
</gene>
<proteinExistence type="predicted"/>
<dbReference type="RefSeq" id="WP_185905199.1">
    <property type="nucleotide sequence ID" value="NZ_JACMSE010000005.1"/>
</dbReference>
<feature type="transmembrane region" description="Helical" evidence="1">
    <location>
        <begin position="172"/>
        <end position="191"/>
    </location>
</feature>
<organism evidence="3 4">
    <name type="scientific">Gordonibacter massiliensis</name>
    <name type="common">ex Traore et al. 2017</name>
    <dbReference type="NCBI Taxonomy" id="1841863"/>
    <lineage>
        <taxon>Bacteria</taxon>
        <taxon>Bacillati</taxon>
        <taxon>Actinomycetota</taxon>
        <taxon>Coriobacteriia</taxon>
        <taxon>Eggerthellales</taxon>
        <taxon>Eggerthellaceae</taxon>
        <taxon>Gordonibacter</taxon>
    </lineage>
</organism>
<dbReference type="AlphaFoldDB" id="A0A842JEJ2"/>
<dbReference type="InterPro" id="IPR053150">
    <property type="entry name" value="Teicoplanin_resist-assoc"/>
</dbReference>
<dbReference type="PANTHER" id="PTHR36834">
    <property type="entry name" value="MEMBRANE PROTEIN-RELATED"/>
    <property type="match status" value="1"/>
</dbReference>
<keyword evidence="4" id="KW-1185">Reference proteome</keyword>
<feature type="transmembrane region" description="Helical" evidence="1">
    <location>
        <begin position="111"/>
        <end position="133"/>
    </location>
</feature>
<evidence type="ECO:0000256" key="1">
    <source>
        <dbReference type="SAM" id="Phobius"/>
    </source>
</evidence>
<dbReference type="Proteomes" id="UP000587396">
    <property type="component" value="Unassembled WGS sequence"/>
</dbReference>
<keyword evidence="1" id="KW-1133">Transmembrane helix</keyword>
<feature type="domain" description="VanZ-like" evidence="2">
    <location>
        <begin position="38"/>
        <end position="156"/>
    </location>
</feature>
<feature type="transmembrane region" description="Helical" evidence="1">
    <location>
        <begin position="31"/>
        <end position="50"/>
    </location>
</feature>
<dbReference type="EMBL" id="JACMSE010000005">
    <property type="protein sequence ID" value="MBC2889346.1"/>
    <property type="molecule type" value="Genomic_DNA"/>
</dbReference>
<accession>A0A842JEJ2</accession>
<feature type="transmembrane region" description="Helical" evidence="1">
    <location>
        <begin position="139"/>
        <end position="160"/>
    </location>
</feature>
<evidence type="ECO:0000313" key="3">
    <source>
        <dbReference type="EMBL" id="MBC2889346.1"/>
    </source>
</evidence>
<keyword evidence="1" id="KW-0812">Transmembrane</keyword>
<keyword evidence="1" id="KW-0472">Membrane</keyword>
<dbReference type="PANTHER" id="PTHR36834:SF1">
    <property type="entry name" value="INTEGRAL MEMBRANE PROTEIN"/>
    <property type="match status" value="1"/>
</dbReference>
<protein>
    <submittedName>
        <fullName evidence="3">VanZ family protein</fullName>
    </submittedName>
</protein>
<evidence type="ECO:0000313" key="4">
    <source>
        <dbReference type="Proteomes" id="UP000587396"/>
    </source>
</evidence>
<sequence length="193" mass="20324">MERLANEGGIEGVEPAVFRMERSGGFLGSRTLTGCLLAVYLAVLAWIILLKMQFSLDVVGTMRSVNLVPLAGATVINGALDYREAVQNVLAFAPFGLYAGMLFGRRSLWWGLAPIALVSLAFEALQFAFAMGASDVTDLLANTAGGALGLCLYALARRIARSDERAMRAGNAVALAGTALVLAFLGVLIVANL</sequence>
<dbReference type="InterPro" id="IPR006976">
    <property type="entry name" value="VanZ-like"/>
</dbReference>
<reference evidence="3 4" key="1">
    <citation type="submission" date="2020-08" db="EMBL/GenBank/DDBJ databases">
        <authorList>
            <person name="Liu C."/>
            <person name="Sun Q."/>
        </authorList>
    </citation>
    <scope>NUCLEOTIDE SEQUENCE [LARGE SCALE GENOMIC DNA]</scope>
    <source>
        <strain evidence="3 4">N22</strain>
    </source>
</reference>
<dbReference type="Pfam" id="PF04892">
    <property type="entry name" value="VanZ"/>
    <property type="match status" value="1"/>
</dbReference>